<protein>
    <recommendedName>
        <fullName evidence="7">Tip elongation aberrant protein 1</fullName>
    </recommendedName>
</protein>
<proteinExistence type="predicted"/>
<feature type="coiled-coil region" evidence="3">
    <location>
        <begin position="882"/>
        <end position="923"/>
    </location>
</feature>
<dbReference type="Pfam" id="PF24681">
    <property type="entry name" value="Kelch_KLHDC2_KLHL20_DRC7"/>
    <property type="match status" value="2"/>
</dbReference>
<keyword evidence="2" id="KW-0677">Repeat</keyword>
<name>A0A4P9ZLB3_9FUNG</name>
<keyword evidence="3" id="KW-0175">Coiled coil</keyword>
<dbReference type="SUPFAM" id="SSF117281">
    <property type="entry name" value="Kelch motif"/>
    <property type="match status" value="1"/>
</dbReference>
<dbReference type="InterPro" id="IPR006652">
    <property type="entry name" value="Kelch_1"/>
</dbReference>
<keyword evidence="6" id="KW-1185">Reference proteome</keyword>
<gene>
    <name evidence="5" type="ORF">BJ085DRAFT_39687</name>
</gene>
<dbReference type="Proteomes" id="UP000268162">
    <property type="component" value="Unassembled WGS sequence"/>
</dbReference>
<feature type="region of interest" description="Disordered" evidence="4">
    <location>
        <begin position="1"/>
        <end position="104"/>
    </location>
</feature>
<accession>A0A4P9ZLB3</accession>
<feature type="region of interest" description="Disordered" evidence="4">
    <location>
        <begin position="508"/>
        <end position="618"/>
    </location>
</feature>
<organism evidence="5 6">
    <name type="scientific">Dimargaris cristalligena</name>
    <dbReference type="NCBI Taxonomy" id="215637"/>
    <lineage>
        <taxon>Eukaryota</taxon>
        <taxon>Fungi</taxon>
        <taxon>Fungi incertae sedis</taxon>
        <taxon>Zoopagomycota</taxon>
        <taxon>Kickxellomycotina</taxon>
        <taxon>Dimargaritomycetes</taxon>
        <taxon>Dimargaritales</taxon>
        <taxon>Dimargaritaceae</taxon>
        <taxon>Dimargaris</taxon>
    </lineage>
</organism>
<dbReference type="EMBL" id="ML003498">
    <property type="protein sequence ID" value="RKP33878.1"/>
    <property type="molecule type" value="Genomic_DNA"/>
</dbReference>
<feature type="compositionally biased region" description="Polar residues" evidence="4">
    <location>
        <begin position="734"/>
        <end position="754"/>
    </location>
</feature>
<keyword evidence="1" id="KW-0880">Kelch repeat</keyword>
<feature type="region of interest" description="Disordered" evidence="4">
    <location>
        <begin position="1306"/>
        <end position="1342"/>
    </location>
</feature>
<evidence type="ECO:0000313" key="6">
    <source>
        <dbReference type="Proteomes" id="UP000268162"/>
    </source>
</evidence>
<sequence>MSFFNKLKGSHSSHSQSTSQKRSTSSGLPPTPPARAGGGLHSSFSPSQPPPAPPPKNKRVSAVTQPGSSTASSSYSSMASPATGPTAGPVVQGGSATPGDRSNIPCAKVSWKGFKHPEHPAFPRNDFSLAFDGQDAYVFGGRAGSQYMSDLVQFNPRNLNFKTIETAGTPPSPRIHHCAIFIGRAMLVFGGRLSDGSFDDSQVYMYTLQHSRWFTIKLDGQAFRGRQGHACSLYGHAMCVSFGVTRDGYANDIALFDLRTVKHDGARWQFLSPVNNLYPPKRAFHSSCIYDNKLYIFGGCDSERFFNDLWVFDLVEKTWSILKPQGEIPPPRASHSSFIIDGYMVILGGQQNNKKITKDTYAYNLSANLWFHAGTTDRAWTRRPGGRFLATRDRLFYLGGHVPESETPFVVFTVIPSVPIETNAPSPGTSSVSLGSFVDKKVPTPPDYSQPPLPIDSVDISSTSANSTFHSLTAELNERAESPILNTTISSSVQGTPPSIHALGINTSVSQIPSPSSQTDSQTHLPTEFVSNPSIGRIHHERSTSQLSKYDNTSQPPVRISHAVGRPFSQMTSDMDRRGSQMGSEGSLPSPKDSDEFINTGASRSRQQSQDRRSDKRLTIELRNRLSIVRSPSIEGASSLSERLSSSPLASDPELVVQRVDSLTSLGSDRRLSINVRSPLSNPVGGEGGSLGSGTNHRTSPEFRADNEGARRGADSSIAIKKSGLRQVLHSPPGESSEQTTLLNRDSEAANPTQDLVNDAWRTVDTVVTSSPYCRNPDGSDAARSSPTHSFPINTFNEEQIQAIQEDPIKAKLMQALLRLHQEVEDTRTSVTTLSNAAVERIADAERSRQNALQEALYLRAKWQAIEESNSELLQQVEVVRTSQMERQMANLINDNSALRTQLHEASSQLEQTHQRLNDAHRTIDSGQSDQSQLHQLYADAREELEALSAHQSVNGQARGHTEAEVQSVQADLDARFFQMEAMHEELEALRQSDKKTQSIIQSTLEATKLANGRATQLQDQLSKAYAQIQELESDQMELRHQLERQTAALNRAARQTDDANNQREMAEAQLRSLGNLATLVDEADLKEEVITKLQDQLNRSAARIKKLETELRQTHTQIEAYALVPPEAGLGRSVRFDSGSSAMGEIDARGATPSPLMRPTGTADSAASSIALGPLSVPGLQQKLRNMEAKFLQTQRDLNSTKRELSQLRQSLRETDDKRLAAETQLQSKAVQLEDALAKLRAFVALLQDASTSADGNISGMGKMSLASIGRYDEKLEPIAIGPMLNLPSIRNAILGLDPHMPTSAMNAGASHTGVGGQSPTVTSSPALVAKSAGSSPVPPP</sequence>
<evidence type="ECO:0000256" key="1">
    <source>
        <dbReference type="ARBA" id="ARBA00022441"/>
    </source>
</evidence>
<feature type="coiled-coil region" evidence="3">
    <location>
        <begin position="1015"/>
        <end position="1118"/>
    </location>
</feature>
<reference evidence="6" key="1">
    <citation type="journal article" date="2018" name="Nat. Microbiol.">
        <title>Leveraging single-cell genomics to expand the fungal tree of life.</title>
        <authorList>
            <person name="Ahrendt S.R."/>
            <person name="Quandt C.A."/>
            <person name="Ciobanu D."/>
            <person name="Clum A."/>
            <person name="Salamov A."/>
            <person name="Andreopoulos B."/>
            <person name="Cheng J.F."/>
            <person name="Woyke T."/>
            <person name="Pelin A."/>
            <person name="Henrissat B."/>
            <person name="Reynolds N.K."/>
            <person name="Benny G.L."/>
            <person name="Smith M.E."/>
            <person name="James T.Y."/>
            <person name="Grigoriev I.V."/>
        </authorList>
    </citation>
    <scope>NUCLEOTIDE SEQUENCE [LARGE SCALE GENOMIC DNA]</scope>
    <source>
        <strain evidence="6">RSA 468</strain>
    </source>
</reference>
<evidence type="ECO:0000256" key="3">
    <source>
        <dbReference type="SAM" id="Coils"/>
    </source>
</evidence>
<evidence type="ECO:0000313" key="5">
    <source>
        <dbReference type="EMBL" id="RKP33878.1"/>
    </source>
</evidence>
<feature type="compositionally biased region" description="Basic and acidic residues" evidence="4">
    <location>
        <begin position="609"/>
        <end position="618"/>
    </location>
</feature>
<feature type="compositionally biased region" description="Low complexity" evidence="4">
    <location>
        <begin position="10"/>
        <end position="27"/>
    </location>
</feature>
<dbReference type="STRING" id="215637.A0A4P9ZLB3"/>
<feature type="coiled-coil region" evidence="3">
    <location>
        <begin position="1185"/>
        <end position="1226"/>
    </location>
</feature>
<feature type="region of interest" description="Disordered" evidence="4">
    <location>
        <begin position="674"/>
        <end position="754"/>
    </location>
</feature>
<dbReference type="Gene3D" id="2.120.10.80">
    <property type="entry name" value="Kelch-type beta propeller"/>
    <property type="match status" value="2"/>
</dbReference>
<feature type="compositionally biased region" description="Polar residues" evidence="4">
    <location>
        <begin position="544"/>
        <end position="556"/>
    </location>
</feature>
<dbReference type="PANTHER" id="PTHR46093">
    <property type="entry name" value="ACYL-COA-BINDING DOMAIN-CONTAINING PROTEIN 5"/>
    <property type="match status" value="1"/>
</dbReference>
<dbReference type="SMART" id="SM00612">
    <property type="entry name" value="Kelch"/>
    <property type="match status" value="2"/>
</dbReference>
<feature type="compositionally biased region" description="Low complexity" evidence="4">
    <location>
        <begin position="68"/>
        <end position="82"/>
    </location>
</feature>
<feature type="compositionally biased region" description="Basic and acidic residues" evidence="4">
    <location>
        <begin position="699"/>
        <end position="714"/>
    </location>
</feature>
<dbReference type="PANTHER" id="PTHR46093:SF18">
    <property type="entry name" value="FIBRONECTIN TYPE-III DOMAIN-CONTAINING PROTEIN"/>
    <property type="match status" value="1"/>
</dbReference>
<evidence type="ECO:0000256" key="4">
    <source>
        <dbReference type="SAM" id="MobiDB-lite"/>
    </source>
</evidence>
<feature type="compositionally biased region" description="Polar residues" evidence="4">
    <location>
        <begin position="508"/>
        <end position="534"/>
    </location>
</feature>
<dbReference type="InterPro" id="IPR015915">
    <property type="entry name" value="Kelch-typ_b-propeller"/>
</dbReference>
<evidence type="ECO:0008006" key="7">
    <source>
        <dbReference type="Google" id="ProtNLM"/>
    </source>
</evidence>
<evidence type="ECO:0000256" key="2">
    <source>
        <dbReference type="ARBA" id="ARBA00022737"/>
    </source>
</evidence>